<proteinExistence type="predicted"/>
<gene>
    <name evidence="2" type="ORF">LIER_37853</name>
</gene>
<dbReference type="GO" id="GO:0003676">
    <property type="term" value="F:nucleic acid binding"/>
    <property type="evidence" value="ECO:0007669"/>
    <property type="project" value="InterPro"/>
</dbReference>
<sequence>MTYPHSEDYEGGERSPPSLSPGDADKIIESLSKEQLLPILRSALLCHPDVLNSVHNVADADVTQHKLSVRGLGWETTTESLRTTFSCFGEIE</sequence>
<protein>
    <recommendedName>
        <fullName evidence="4">RRM domain-containing protein</fullName>
    </recommendedName>
</protein>
<name>A0AAV3PRJ1_LITER</name>
<dbReference type="AlphaFoldDB" id="A0AAV3PRJ1"/>
<accession>A0AAV3PRJ1</accession>
<organism evidence="2 3">
    <name type="scientific">Lithospermum erythrorhizon</name>
    <name type="common">Purple gromwell</name>
    <name type="synonym">Lithospermum officinale var. erythrorhizon</name>
    <dbReference type="NCBI Taxonomy" id="34254"/>
    <lineage>
        <taxon>Eukaryota</taxon>
        <taxon>Viridiplantae</taxon>
        <taxon>Streptophyta</taxon>
        <taxon>Embryophyta</taxon>
        <taxon>Tracheophyta</taxon>
        <taxon>Spermatophyta</taxon>
        <taxon>Magnoliopsida</taxon>
        <taxon>eudicotyledons</taxon>
        <taxon>Gunneridae</taxon>
        <taxon>Pentapetalae</taxon>
        <taxon>asterids</taxon>
        <taxon>lamiids</taxon>
        <taxon>Boraginales</taxon>
        <taxon>Boraginaceae</taxon>
        <taxon>Boraginoideae</taxon>
        <taxon>Lithospermeae</taxon>
        <taxon>Lithospermum</taxon>
    </lineage>
</organism>
<dbReference type="InterPro" id="IPR035979">
    <property type="entry name" value="RBD_domain_sf"/>
</dbReference>
<comment type="caution">
    <text evidence="2">The sequence shown here is derived from an EMBL/GenBank/DDBJ whole genome shotgun (WGS) entry which is preliminary data.</text>
</comment>
<dbReference type="Proteomes" id="UP001454036">
    <property type="component" value="Unassembled WGS sequence"/>
</dbReference>
<feature type="region of interest" description="Disordered" evidence="1">
    <location>
        <begin position="1"/>
        <end position="24"/>
    </location>
</feature>
<reference evidence="2 3" key="1">
    <citation type="submission" date="2024-01" db="EMBL/GenBank/DDBJ databases">
        <title>The complete chloroplast genome sequence of Lithospermum erythrorhizon: insights into the phylogenetic relationship among Boraginaceae species and the maternal lineages of purple gromwells.</title>
        <authorList>
            <person name="Okada T."/>
            <person name="Watanabe K."/>
        </authorList>
    </citation>
    <scope>NUCLEOTIDE SEQUENCE [LARGE SCALE GENOMIC DNA]</scope>
</reference>
<evidence type="ECO:0000313" key="2">
    <source>
        <dbReference type="EMBL" id="GAA0154330.1"/>
    </source>
</evidence>
<feature type="compositionally biased region" description="Basic and acidic residues" evidence="1">
    <location>
        <begin position="1"/>
        <end position="13"/>
    </location>
</feature>
<keyword evidence="3" id="KW-1185">Reference proteome</keyword>
<dbReference type="SUPFAM" id="SSF54928">
    <property type="entry name" value="RNA-binding domain, RBD"/>
    <property type="match status" value="1"/>
</dbReference>
<evidence type="ECO:0000313" key="3">
    <source>
        <dbReference type="Proteomes" id="UP001454036"/>
    </source>
</evidence>
<evidence type="ECO:0000256" key="1">
    <source>
        <dbReference type="SAM" id="MobiDB-lite"/>
    </source>
</evidence>
<evidence type="ECO:0008006" key="4">
    <source>
        <dbReference type="Google" id="ProtNLM"/>
    </source>
</evidence>
<dbReference type="EMBL" id="BAABME010018585">
    <property type="protein sequence ID" value="GAA0154330.1"/>
    <property type="molecule type" value="Genomic_DNA"/>
</dbReference>